<keyword evidence="3 5" id="KW-1133">Transmembrane helix</keyword>
<evidence type="ECO:0000256" key="3">
    <source>
        <dbReference type="ARBA" id="ARBA00022989"/>
    </source>
</evidence>
<dbReference type="Gene3D" id="3.30.70.270">
    <property type="match status" value="1"/>
</dbReference>
<reference evidence="8" key="1">
    <citation type="journal article" date="2019" name="Int. J. Syst. Evol. Microbiol.">
        <title>The Global Catalogue of Microorganisms (GCM) 10K type strain sequencing project: providing services to taxonomists for standard genome sequencing and annotation.</title>
        <authorList>
            <consortium name="The Broad Institute Genomics Platform"/>
            <consortium name="The Broad Institute Genome Sequencing Center for Infectious Disease"/>
            <person name="Wu L."/>
            <person name="Ma J."/>
        </authorList>
    </citation>
    <scope>NUCLEOTIDE SEQUENCE [LARGE SCALE GENOMIC DNA]</scope>
    <source>
        <strain evidence="8">NBRC 111756</strain>
    </source>
</reference>
<feature type="domain" description="CHASE" evidence="6">
    <location>
        <begin position="87"/>
        <end position="178"/>
    </location>
</feature>
<dbReference type="InterPro" id="IPR043128">
    <property type="entry name" value="Rev_trsase/Diguanyl_cyclase"/>
</dbReference>
<evidence type="ECO:0000256" key="1">
    <source>
        <dbReference type="ARBA" id="ARBA00004370"/>
    </source>
</evidence>
<dbReference type="SMART" id="SM01079">
    <property type="entry name" value="CHASE"/>
    <property type="match status" value="1"/>
</dbReference>
<keyword evidence="8" id="KW-1185">Reference proteome</keyword>
<sequence>MLALGSYWNHLNQTLFQKEQASLLRDILNSQAGAIEQLLNQSLVTTALLAHEVRRSGGEPPDFTVRAAEILRDFPAVSSLRLAPAGVVSQIFPLTGNASALGSSVFEQARTGVAAQQARQERRLTLDGPLQLREGGIGVIGYNPVFLASDDDGEAFWGFVAAVIDLDPLLSVMDLDALVQSGYYFELIRLTPSGVEFPVMAGGDRPPREDLQTLTVRVPNGQWRLRMGRNAEEGPGGFWIGQLVSLVAALVFTWLVHYVLREPQRLRTLVESRTRELHQLAYHDFLTGLVNRRLLQEELVQALREQARSGGPWHCSISISTTSSVSTTPWGMRWAISC</sequence>
<dbReference type="Pfam" id="PF03924">
    <property type="entry name" value="CHASE"/>
    <property type="match status" value="1"/>
</dbReference>
<evidence type="ECO:0000256" key="4">
    <source>
        <dbReference type="ARBA" id="ARBA00023136"/>
    </source>
</evidence>
<dbReference type="Gene3D" id="3.30.450.350">
    <property type="entry name" value="CHASE domain"/>
    <property type="match status" value="1"/>
</dbReference>
<feature type="transmembrane region" description="Helical" evidence="5">
    <location>
        <begin position="239"/>
        <end position="260"/>
    </location>
</feature>
<comment type="caution">
    <text evidence="7">The sequence shown here is derived from an EMBL/GenBank/DDBJ whole genome shotgun (WGS) entry which is preliminary data.</text>
</comment>
<evidence type="ECO:0000313" key="8">
    <source>
        <dbReference type="Proteomes" id="UP001596422"/>
    </source>
</evidence>
<protein>
    <submittedName>
        <fullName evidence="7">CHASE domain-containing protein</fullName>
    </submittedName>
</protein>
<dbReference type="RefSeq" id="WP_379912640.1">
    <property type="nucleotide sequence ID" value="NZ_JBHSWE010000001.1"/>
</dbReference>
<keyword evidence="2 5" id="KW-0812">Transmembrane</keyword>
<dbReference type="Proteomes" id="UP001596422">
    <property type="component" value="Unassembled WGS sequence"/>
</dbReference>
<proteinExistence type="predicted"/>
<dbReference type="PROSITE" id="PS50839">
    <property type="entry name" value="CHASE"/>
    <property type="match status" value="1"/>
</dbReference>
<organism evidence="7 8">
    <name type="scientific">Marinobacterium aestuariivivens</name>
    <dbReference type="NCBI Taxonomy" id="1698799"/>
    <lineage>
        <taxon>Bacteria</taxon>
        <taxon>Pseudomonadati</taxon>
        <taxon>Pseudomonadota</taxon>
        <taxon>Gammaproteobacteria</taxon>
        <taxon>Oceanospirillales</taxon>
        <taxon>Oceanospirillaceae</taxon>
        <taxon>Marinobacterium</taxon>
    </lineage>
</organism>
<evidence type="ECO:0000313" key="7">
    <source>
        <dbReference type="EMBL" id="MFC6673887.1"/>
    </source>
</evidence>
<evidence type="ECO:0000259" key="6">
    <source>
        <dbReference type="PROSITE" id="PS50839"/>
    </source>
</evidence>
<evidence type="ECO:0000256" key="2">
    <source>
        <dbReference type="ARBA" id="ARBA00022692"/>
    </source>
</evidence>
<dbReference type="EMBL" id="JBHSWE010000001">
    <property type="protein sequence ID" value="MFC6673887.1"/>
    <property type="molecule type" value="Genomic_DNA"/>
</dbReference>
<evidence type="ECO:0000256" key="5">
    <source>
        <dbReference type="SAM" id="Phobius"/>
    </source>
</evidence>
<dbReference type="InterPro" id="IPR042240">
    <property type="entry name" value="CHASE_sf"/>
</dbReference>
<accession>A0ABW2A9M7</accession>
<gene>
    <name evidence="7" type="ORF">ACFQDL_30220</name>
</gene>
<comment type="subcellular location">
    <subcellularLocation>
        <location evidence="1">Membrane</location>
    </subcellularLocation>
</comment>
<keyword evidence="4 5" id="KW-0472">Membrane</keyword>
<name>A0ABW2A9M7_9GAMM</name>
<dbReference type="InterPro" id="IPR006189">
    <property type="entry name" value="CHASE_dom"/>
</dbReference>